<dbReference type="SUPFAM" id="SSF52172">
    <property type="entry name" value="CheY-like"/>
    <property type="match status" value="1"/>
</dbReference>
<gene>
    <name evidence="4" type="ORF">O6P32_07930</name>
</gene>
<organism evidence="4 5">
    <name type="scientific">Phocaeicola acetigenes</name>
    <dbReference type="NCBI Taxonomy" id="3016083"/>
    <lineage>
        <taxon>Bacteria</taxon>
        <taxon>Pseudomonadati</taxon>
        <taxon>Bacteroidota</taxon>
        <taxon>Bacteroidia</taxon>
        <taxon>Bacteroidales</taxon>
        <taxon>Bacteroidaceae</taxon>
        <taxon>Phocaeicola</taxon>
    </lineage>
</organism>
<sequence length="260" mass="30191">MRKVHAAIIEDEYPAARLLNHMLTTLRPEWEITLLPGTVEDSVKWFAENPHPDVLFLDIQLTDGNSFLFLEQAHPSSMIIFTTAYDEYAVRAFAVNSIDYLLKPIHEDRLLAAITKFERLSPVTIREFNDQMNVRELVALLSKRDESCFRTRFLITGNRHFYTIQVADIAYFYSECKITFAVTKEGKRHAIDLSLGKLEEQLDSRRFFRVNRQFILSAESIKTIEPYNGSKLNIRVNPPFDDAIQVSREKVTALKMWLNT</sequence>
<protein>
    <submittedName>
        <fullName evidence="4">LytTR family DNA-binding domain-containing protein</fullName>
    </submittedName>
</protein>
<keyword evidence="4" id="KW-0238">DNA-binding</keyword>
<dbReference type="Gene3D" id="3.40.50.2300">
    <property type="match status" value="1"/>
</dbReference>
<dbReference type="PANTHER" id="PTHR37299:SF1">
    <property type="entry name" value="STAGE 0 SPORULATION PROTEIN A HOMOLOG"/>
    <property type="match status" value="1"/>
</dbReference>
<dbReference type="SMART" id="SM00850">
    <property type="entry name" value="LytTR"/>
    <property type="match status" value="1"/>
</dbReference>
<accession>A0ABT4PHV5</accession>
<dbReference type="Pfam" id="PF00072">
    <property type="entry name" value="Response_reg"/>
    <property type="match status" value="1"/>
</dbReference>
<comment type="caution">
    <text evidence="4">The sequence shown here is derived from an EMBL/GenBank/DDBJ whole genome shotgun (WGS) entry which is preliminary data.</text>
</comment>
<evidence type="ECO:0000313" key="4">
    <source>
        <dbReference type="EMBL" id="MCZ8372634.1"/>
    </source>
</evidence>
<proteinExistence type="predicted"/>
<reference evidence="4" key="1">
    <citation type="submission" date="2022-12" db="EMBL/GenBank/DDBJ databases">
        <title>Phocaeicola acetigenes sp. nov., isolated feces from a healthy human.</title>
        <authorList>
            <person name="Do H."/>
            <person name="Ha Y.B."/>
            <person name="Kim J.-S."/>
            <person name="Suh M.K."/>
            <person name="Kim H.S."/>
            <person name="Lee J.-S."/>
        </authorList>
    </citation>
    <scope>NUCLEOTIDE SEQUENCE</scope>
    <source>
        <strain evidence="4">KGMB11183</strain>
    </source>
</reference>
<dbReference type="PROSITE" id="PS50930">
    <property type="entry name" value="HTH_LYTTR"/>
    <property type="match status" value="1"/>
</dbReference>
<dbReference type="PROSITE" id="PS50110">
    <property type="entry name" value="RESPONSE_REGULATORY"/>
    <property type="match status" value="1"/>
</dbReference>
<dbReference type="RefSeq" id="WP_269877893.1">
    <property type="nucleotide sequence ID" value="NZ_JAPZVM010000005.1"/>
</dbReference>
<dbReference type="PANTHER" id="PTHR37299">
    <property type="entry name" value="TRANSCRIPTIONAL REGULATOR-RELATED"/>
    <property type="match status" value="1"/>
</dbReference>
<evidence type="ECO:0000259" key="3">
    <source>
        <dbReference type="PROSITE" id="PS50930"/>
    </source>
</evidence>
<evidence type="ECO:0000256" key="1">
    <source>
        <dbReference type="PROSITE-ProRule" id="PRU00169"/>
    </source>
</evidence>
<dbReference type="Pfam" id="PF04397">
    <property type="entry name" value="LytTR"/>
    <property type="match status" value="1"/>
</dbReference>
<dbReference type="SMART" id="SM00448">
    <property type="entry name" value="REC"/>
    <property type="match status" value="1"/>
</dbReference>
<feature type="domain" description="Response regulatory" evidence="2">
    <location>
        <begin position="5"/>
        <end position="118"/>
    </location>
</feature>
<dbReference type="EMBL" id="JAPZVM010000005">
    <property type="protein sequence ID" value="MCZ8372634.1"/>
    <property type="molecule type" value="Genomic_DNA"/>
</dbReference>
<evidence type="ECO:0000313" key="5">
    <source>
        <dbReference type="Proteomes" id="UP001141933"/>
    </source>
</evidence>
<keyword evidence="5" id="KW-1185">Reference proteome</keyword>
<feature type="modified residue" description="4-aspartylphosphate" evidence="1">
    <location>
        <position position="58"/>
    </location>
</feature>
<dbReference type="InterPro" id="IPR011006">
    <property type="entry name" value="CheY-like_superfamily"/>
</dbReference>
<dbReference type="Proteomes" id="UP001141933">
    <property type="component" value="Unassembled WGS sequence"/>
</dbReference>
<dbReference type="InterPro" id="IPR046947">
    <property type="entry name" value="LytR-like"/>
</dbReference>
<feature type="domain" description="HTH LytTR-type" evidence="3">
    <location>
        <begin position="153"/>
        <end position="260"/>
    </location>
</feature>
<dbReference type="Gene3D" id="2.40.50.1020">
    <property type="entry name" value="LytTr DNA-binding domain"/>
    <property type="match status" value="1"/>
</dbReference>
<keyword evidence="1" id="KW-0597">Phosphoprotein</keyword>
<dbReference type="InterPro" id="IPR007492">
    <property type="entry name" value="LytTR_DNA-bd_dom"/>
</dbReference>
<evidence type="ECO:0000259" key="2">
    <source>
        <dbReference type="PROSITE" id="PS50110"/>
    </source>
</evidence>
<dbReference type="InterPro" id="IPR001789">
    <property type="entry name" value="Sig_transdc_resp-reg_receiver"/>
</dbReference>
<name>A0ABT4PHV5_9BACT</name>
<dbReference type="GO" id="GO:0003677">
    <property type="term" value="F:DNA binding"/>
    <property type="evidence" value="ECO:0007669"/>
    <property type="project" value="UniProtKB-KW"/>
</dbReference>